<feature type="chain" id="PRO_5046400277" evidence="1">
    <location>
        <begin position="25"/>
        <end position="146"/>
    </location>
</feature>
<dbReference type="EMBL" id="JBHTCF010000006">
    <property type="protein sequence ID" value="MFC7305818.1"/>
    <property type="molecule type" value="Genomic_DNA"/>
</dbReference>
<evidence type="ECO:0000313" key="2">
    <source>
        <dbReference type="EMBL" id="MFC7305818.1"/>
    </source>
</evidence>
<sequence>MLKSRALRTFAACLLAGGGLTVSAAGTASANNDGGPIWGRVVSHGEINLRADPNTGAAIVGSLPPGSQDRIECATFGSHVNGNPYWYWLGGARGWASGAFMKPERQAPMCGNNNQGDQHNNQNHNQWQHTKDQCWCKPQDPCRHQH</sequence>
<dbReference type="RefSeq" id="WP_381831188.1">
    <property type="nucleotide sequence ID" value="NZ_JBHTCF010000006.1"/>
</dbReference>
<feature type="signal peptide" evidence="1">
    <location>
        <begin position="1"/>
        <end position="24"/>
    </location>
</feature>
<dbReference type="Gene3D" id="2.30.30.40">
    <property type="entry name" value="SH3 Domains"/>
    <property type="match status" value="1"/>
</dbReference>
<gene>
    <name evidence="2" type="ORF">ACFQVC_16520</name>
</gene>
<comment type="caution">
    <text evidence="2">The sequence shown here is derived from an EMBL/GenBank/DDBJ whole genome shotgun (WGS) entry which is preliminary data.</text>
</comment>
<name>A0ABW2JJ10_9ACTN</name>
<keyword evidence="1" id="KW-0732">Signal</keyword>
<proteinExistence type="predicted"/>
<dbReference type="Proteomes" id="UP001596523">
    <property type="component" value="Unassembled WGS sequence"/>
</dbReference>
<protein>
    <submittedName>
        <fullName evidence="2">SH3 domain-containing protein</fullName>
    </submittedName>
</protein>
<organism evidence="2 3">
    <name type="scientific">Streptomyces monticola</name>
    <dbReference type="NCBI Taxonomy" id="2666263"/>
    <lineage>
        <taxon>Bacteria</taxon>
        <taxon>Bacillati</taxon>
        <taxon>Actinomycetota</taxon>
        <taxon>Actinomycetes</taxon>
        <taxon>Kitasatosporales</taxon>
        <taxon>Streptomycetaceae</taxon>
        <taxon>Streptomyces</taxon>
    </lineage>
</organism>
<evidence type="ECO:0000313" key="3">
    <source>
        <dbReference type="Proteomes" id="UP001596523"/>
    </source>
</evidence>
<keyword evidence="3" id="KW-1185">Reference proteome</keyword>
<evidence type="ECO:0000256" key="1">
    <source>
        <dbReference type="SAM" id="SignalP"/>
    </source>
</evidence>
<reference evidence="3" key="1">
    <citation type="journal article" date="2019" name="Int. J. Syst. Evol. Microbiol.">
        <title>The Global Catalogue of Microorganisms (GCM) 10K type strain sequencing project: providing services to taxonomists for standard genome sequencing and annotation.</title>
        <authorList>
            <consortium name="The Broad Institute Genomics Platform"/>
            <consortium name="The Broad Institute Genome Sequencing Center for Infectious Disease"/>
            <person name="Wu L."/>
            <person name="Ma J."/>
        </authorList>
    </citation>
    <scope>NUCLEOTIDE SEQUENCE [LARGE SCALE GENOMIC DNA]</scope>
    <source>
        <strain evidence="3">SYNS20</strain>
    </source>
</reference>
<accession>A0ABW2JJ10</accession>